<evidence type="ECO:0000259" key="3">
    <source>
        <dbReference type="PROSITE" id="PS50158"/>
    </source>
</evidence>
<dbReference type="Proteomes" id="UP000626092">
    <property type="component" value="Unassembled WGS sequence"/>
</dbReference>
<feature type="compositionally biased region" description="Polar residues" evidence="2">
    <location>
        <begin position="340"/>
        <end position="359"/>
    </location>
</feature>
<feature type="region of interest" description="Disordered" evidence="2">
    <location>
        <begin position="429"/>
        <end position="452"/>
    </location>
</feature>
<organism evidence="4 5">
    <name type="scientific">Rhododendron simsii</name>
    <name type="common">Sims's rhododendron</name>
    <dbReference type="NCBI Taxonomy" id="118357"/>
    <lineage>
        <taxon>Eukaryota</taxon>
        <taxon>Viridiplantae</taxon>
        <taxon>Streptophyta</taxon>
        <taxon>Embryophyta</taxon>
        <taxon>Tracheophyta</taxon>
        <taxon>Spermatophyta</taxon>
        <taxon>Magnoliopsida</taxon>
        <taxon>eudicotyledons</taxon>
        <taxon>Gunneridae</taxon>
        <taxon>Pentapetalae</taxon>
        <taxon>asterids</taxon>
        <taxon>Ericales</taxon>
        <taxon>Ericaceae</taxon>
        <taxon>Ericoideae</taxon>
        <taxon>Rhodoreae</taxon>
        <taxon>Rhododendron</taxon>
    </lineage>
</organism>
<dbReference type="InterPro" id="IPR036875">
    <property type="entry name" value="Znf_CCHC_sf"/>
</dbReference>
<feature type="domain" description="CCHC-type" evidence="3">
    <location>
        <begin position="299"/>
        <end position="314"/>
    </location>
</feature>
<feature type="region of interest" description="Disordered" evidence="2">
    <location>
        <begin position="337"/>
        <end position="375"/>
    </location>
</feature>
<name>A0A834FYX3_RHOSS</name>
<reference evidence="4" key="1">
    <citation type="submission" date="2019-11" db="EMBL/GenBank/DDBJ databases">
        <authorList>
            <person name="Liu Y."/>
            <person name="Hou J."/>
            <person name="Li T.-Q."/>
            <person name="Guan C.-H."/>
            <person name="Wu X."/>
            <person name="Wu H.-Z."/>
            <person name="Ling F."/>
            <person name="Zhang R."/>
            <person name="Shi X.-G."/>
            <person name="Ren J.-P."/>
            <person name="Chen E.-F."/>
            <person name="Sun J.-M."/>
        </authorList>
    </citation>
    <scope>NUCLEOTIDE SEQUENCE</scope>
    <source>
        <strain evidence="4">Adult_tree_wgs_1</strain>
        <tissue evidence="4">Leaves</tissue>
    </source>
</reference>
<dbReference type="InterPro" id="IPR001878">
    <property type="entry name" value="Znf_CCHC"/>
</dbReference>
<feature type="region of interest" description="Disordered" evidence="2">
    <location>
        <begin position="1"/>
        <end position="25"/>
    </location>
</feature>
<dbReference type="GO" id="GO:0008270">
    <property type="term" value="F:zinc ion binding"/>
    <property type="evidence" value="ECO:0007669"/>
    <property type="project" value="UniProtKB-KW"/>
</dbReference>
<evidence type="ECO:0000256" key="1">
    <source>
        <dbReference type="PROSITE-ProRule" id="PRU00047"/>
    </source>
</evidence>
<gene>
    <name evidence="4" type="ORF">RHSIM_Rhsim13G0163600</name>
</gene>
<dbReference type="EMBL" id="WJXA01000013">
    <property type="protein sequence ID" value="KAF7120164.1"/>
    <property type="molecule type" value="Genomic_DNA"/>
</dbReference>
<protein>
    <recommendedName>
        <fullName evidence="3">CCHC-type domain-containing protein</fullName>
    </recommendedName>
</protein>
<dbReference type="SUPFAM" id="SSF57756">
    <property type="entry name" value="Retrovirus zinc finger-like domains"/>
    <property type="match status" value="1"/>
</dbReference>
<dbReference type="InterPro" id="IPR032567">
    <property type="entry name" value="RTL1-rel"/>
</dbReference>
<feature type="region of interest" description="Disordered" evidence="2">
    <location>
        <begin position="240"/>
        <end position="292"/>
    </location>
</feature>
<dbReference type="Pfam" id="PF03732">
    <property type="entry name" value="Retrotrans_gag"/>
    <property type="match status" value="1"/>
</dbReference>
<dbReference type="PANTHER" id="PTHR15503:SF42">
    <property type="entry name" value="ZINC FINGER, CCHC-TYPE, RETROTRANSPOSON GAG DOMAIN, ASPARTIC PEPTIDASE DOMAIN PROTEIN-RELATED"/>
    <property type="match status" value="1"/>
</dbReference>
<dbReference type="PANTHER" id="PTHR15503">
    <property type="entry name" value="LDOC1 RELATED"/>
    <property type="match status" value="1"/>
</dbReference>
<dbReference type="Pfam" id="PF00098">
    <property type="entry name" value="zf-CCHC"/>
    <property type="match status" value="1"/>
</dbReference>
<dbReference type="AlphaFoldDB" id="A0A834FYX3"/>
<evidence type="ECO:0000313" key="4">
    <source>
        <dbReference type="EMBL" id="KAF7120164.1"/>
    </source>
</evidence>
<accession>A0A834FYX3</accession>
<sequence length="452" mass="50479">MVGTRNGNGGNNNNSSGNNNNGDTNQNVVAALENVAQILQNLAANPRGPQPRAAPDRTHLFSEFRKQRPPTFQGAPDPHVADGWIRQIKKMLDTMGVQQGADQVALATYQLEGEADYWWEATKNTVNLATITWTQFEEIFLEKYFPTPIKDQMAQEFLALRQGTMTVTQYMARFEELSRHASMYIPTDAAKARKFEWGLEDPLRGKVVGLELPTFSRVVRATLINERELNDSRRILNQKKATQIGGPIRNNNQGFVAPKPYAQNNQRPQQSNQTWRNSNHIQPQAQYRKQGRDSGAITCFNCGQEGHIRRSCPRLVESGSSGYGGSQQTMAKADYWKPQQGGQNQPRVGWNQSQQQPRPFQNAGAGKGPGPRLFEKRNPRFTKLIAGVSYGFLKWNNIIAMICIRGLIELTGIGLIKVGAVEGHCRSKASPGRVQQKAHGISGFSKKQDKQH</sequence>
<feature type="compositionally biased region" description="Low complexity" evidence="2">
    <location>
        <begin position="11"/>
        <end position="22"/>
    </location>
</feature>
<keyword evidence="1" id="KW-0862">Zinc</keyword>
<dbReference type="PROSITE" id="PS50158">
    <property type="entry name" value="ZF_CCHC"/>
    <property type="match status" value="1"/>
</dbReference>
<proteinExistence type="predicted"/>
<keyword evidence="1" id="KW-0863">Zinc-finger</keyword>
<feature type="compositionally biased region" description="Gly residues" evidence="2">
    <location>
        <begin position="1"/>
        <end position="10"/>
    </location>
</feature>
<dbReference type="Gene3D" id="4.10.60.10">
    <property type="entry name" value="Zinc finger, CCHC-type"/>
    <property type="match status" value="1"/>
</dbReference>
<evidence type="ECO:0000256" key="2">
    <source>
        <dbReference type="SAM" id="MobiDB-lite"/>
    </source>
</evidence>
<feature type="compositionally biased region" description="Polar residues" evidence="2">
    <location>
        <begin position="262"/>
        <end position="287"/>
    </location>
</feature>
<keyword evidence="5" id="KW-1185">Reference proteome</keyword>
<comment type="caution">
    <text evidence="4">The sequence shown here is derived from an EMBL/GenBank/DDBJ whole genome shotgun (WGS) entry which is preliminary data.</text>
</comment>
<dbReference type="SMART" id="SM00343">
    <property type="entry name" value="ZnF_C2HC"/>
    <property type="match status" value="1"/>
</dbReference>
<dbReference type="InterPro" id="IPR005162">
    <property type="entry name" value="Retrotrans_gag_dom"/>
</dbReference>
<dbReference type="OrthoDB" id="1695053at2759"/>
<evidence type="ECO:0000313" key="5">
    <source>
        <dbReference type="Proteomes" id="UP000626092"/>
    </source>
</evidence>
<dbReference type="GO" id="GO:0003676">
    <property type="term" value="F:nucleic acid binding"/>
    <property type="evidence" value="ECO:0007669"/>
    <property type="project" value="InterPro"/>
</dbReference>
<keyword evidence="1" id="KW-0479">Metal-binding</keyword>